<keyword evidence="2" id="KW-1185">Reference proteome</keyword>
<organism evidence="1 2">
    <name type="scientific">[Candida] anglica</name>
    <dbReference type="NCBI Taxonomy" id="148631"/>
    <lineage>
        <taxon>Eukaryota</taxon>
        <taxon>Fungi</taxon>
        <taxon>Dikarya</taxon>
        <taxon>Ascomycota</taxon>
        <taxon>Saccharomycotina</taxon>
        <taxon>Pichiomycetes</taxon>
        <taxon>Debaryomycetaceae</taxon>
        <taxon>Kurtzmaniella</taxon>
    </lineage>
</organism>
<reference evidence="1 2" key="1">
    <citation type="submission" date="2024-01" db="EMBL/GenBank/DDBJ databases">
        <authorList>
            <consortium name="Genoscope - CEA"/>
            <person name="William W."/>
        </authorList>
    </citation>
    <scope>NUCLEOTIDE SEQUENCE [LARGE SCALE GENOMIC DNA]</scope>
    <source>
        <strain evidence="1 2">29B2s-10</strain>
    </source>
</reference>
<gene>
    <name evidence="1" type="ORF">CAAN4_E10550</name>
</gene>
<dbReference type="Proteomes" id="UP001497600">
    <property type="component" value="Chromosome E"/>
</dbReference>
<dbReference type="EMBL" id="OZ004257">
    <property type="protein sequence ID" value="CAK7908504.1"/>
    <property type="molecule type" value="Genomic_DNA"/>
</dbReference>
<evidence type="ECO:0000313" key="2">
    <source>
        <dbReference type="Proteomes" id="UP001497600"/>
    </source>
</evidence>
<protein>
    <submittedName>
        <fullName evidence="1">Uncharacterized protein</fullName>
    </submittedName>
</protein>
<sequence length="565" mass="63595">MLHEVSVSPCGKLVVTCNADQVNVTTLSGMKVVSFDTFNIVKRHLHSNGIRIKKFKNFKLTQVTWEKINPSLETSKLGAVIECSESIKGVVSHFSMLLILEVSGDDNLQPIIIQQPAGDGIDSFEWISPVEATDDTKEQNSAYVNSRQLVIFTKHKLLARVYSLDCTHIQFEMSKPASTHILERSGYPVWTLVLLQTSGDPIVMNFFNEGSTSRLLCRYRIKLDSHVSWSNSGKWLMTFDSTACLYGFQLQIFTSLGYYKQVTSSIKSGEPLVNINWLTDDVIHTKGNRLSANCTSLNYTANWITLGNNGDYALIVGEDAFNKKVETLLVSMNDIRIIDKSYLTKSSMHIWTNKKNNNDDDTSREYKRYINGNNNEFGRLKTIKIATNYISIIHENAILLYKVSLDTSSKQVDYDLEATILLSSSLVNAQFIASNLLVVTEREVLMYCSWDQRVQTLYISPPSNAILSVSNTIDVAVVVDLDGGWKKIPFPVKSTRDQINTANDVNDDSSKVIRLAKEVQHTEWGSRLKRNRLSLVDDSRDEVTDTFNVQSGAKRIKGISRIATH</sequence>
<name>A0ABP0ED27_9ASCO</name>
<evidence type="ECO:0000313" key="1">
    <source>
        <dbReference type="EMBL" id="CAK7908504.1"/>
    </source>
</evidence>
<accession>A0ABP0ED27</accession>
<proteinExistence type="predicted"/>